<comment type="caution">
    <text evidence="3">The sequence shown here is derived from an EMBL/GenBank/DDBJ whole genome shotgun (WGS) entry which is preliminary data.</text>
</comment>
<organism evidence="3 4">
    <name type="scientific">SAR86 cluster bacterium</name>
    <dbReference type="NCBI Taxonomy" id="2030880"/>
    <lineage>
        <taxon>Bacteria</taxon>
        <taxon>Pseudomonadati</taxon>
        <taxon>Pseudomonadota</taxon>
        <taxon>Gammaproteobacteria</taxon>
        <taxon>SAR86 cluster</taxon>
    </lineage>
</organism>
<evidence type="ECO:0000259" key="2">
    <source>
        <dbReference type="Pfam" id="PF13439"/>
    </source>
</evidence>
<evidence type="ECO:0000313" key="4">
    <source>
        <dbReference type="Proteomes" id="UP000253032"/>
    </source>
</evidence>
<dbReference type="AlphaFoldDB" id="A0A368BK75"/>
<dbReference type="Pfam" id="PF13439">
    <property type="entry name" value="Glyco_transf_4"/>
    <property type="match status" value="1"/>
</dbReference>
<dbReference type="GO" id="GO:0016757">
    <property type="term" value="F:glycosyltransferase activity"/>
    <property type="evidence" value="ECO:0007669"/>
    <property type="project" value="InterPro"/>
</dbReference>
<dbReference type="Proteomes" id="UP000253032">
    <property type="component" value="Unassembled WGS sequence"/>
</dbReference>
<feature type="domain" description="Glycosyl transferase family 1" evidence="1">
    <location>
        <begin position="156"/>
        <end position="284"/>
    </location>
</feature>
<dbReference type="EMBL" id="QOPC01000018">
    <property type="protein sequence ID" value="RCL37710.1"/>
    <property type="molecule type" value="Genomic_DNA"/>
</dbReference>
<protein>
    <submittedName>
        <fullName evidence="3">Glycosyltransferase</fullName>
    </submittedName>
</protein>
<dbReference type="PANTHER" id="PTHR12526">
    <property type="entry name" value="GLYCOSYLTRANSFERASE"/>
    <property type="match status" value="1"/>
</dbReference>
<dbReference type="GO" id="GO:1901135">
    <property type="term" value="P:carbohydrate derivative metabolic process"/>
    <property type="evidence" value="ECO:0007669"/>
    <property type="project" value="UniProtKB-ARBA"/>
</dbReference>
<feature type="domain" description="Glycosyltransferase subfamily 4-like N-terminal" evidence="2">
    <location>
        <begin position="14"/>
        <end position="108"/>
    </location>
</feature>
<dbReference type="Pfam" id="PF00534">
    <property type="entry name" value="Glycos_transf_1"/>
    <property type="match status" value="1"/>
</dbReference>
<dbReference type="InterPro" id="IPR001296">
    <property type="entry name" value="Glyco_trans_1"/>
</dbReference>
<gene>
    <name evidence="3" type="ORF">DBW98_03475</name>
</gene>
<evidence type="ECO:0000259" key="1">
    <source>
        <dbReference type="Pfam" id="PF00534"/>
    </source>
</evidence>
<evidence type="ECO:0000313" key="3">
    <source>
        <dbReference type="EMBL" id="RCL37710.1"/>
    </source>
</evidence>
<name>A0A368BK75_9GAMM</name>
<sequence length="325" mass="36050">MKIAHLISSKVFAGIEQHVYELASKMADISEQVIICDADIHEQMKDVQTVSLNMGSRYSPLNTYKLIKYLQENNISILHCHGAKASTIGKGIRHFSKVKIVATIHGHKKNNKAFTNMDAVIGVNRSLIKEISNGKYIPNWYNPSHSGQASTRNGPIIAVGRLEPVKGFDLLIKSWVNINQALEIIGSGPEEEYLLKLISTLDLEKKISIITDCDYNSIEEKYKNASGLIISSLREGGPRVLLEAINHEIPVVGSRVGIMEDLIVNELLSEPNDQESLQSLLEEMVPMLPQMNLEAVKMALVEGYSITNAAEKIKDIYTDLLNASL</sequence>
<proteinExistence type="predicted"/>
<dbReference type="SUPFAM" id="SSF53756">
    <property type="entry name" value="UDP-Glycosyltransferase/glycogen phosphorylase"/>
    <property type="match status" value="1"/>
</dbReference>
<accession>A0A368BK75</accession>
<dbReference type="InterPro" id="IPR028098">
    <property type="entry name" value="Glyco_trans_4-like_N"/>
</dbReference>
<dbReference type="Gene3D" id="3.40.50.2000">
    <property type="entry name" value="Glycogen Phosphorylase B"/>
    <property type="match status" value="2"/>
</dbReference>
<keyword evidence="3" id="KW-0808">Transferase</keyword>
<reference evidence="3 4" key="1">
    <citation type="journal article" date="2018" name="Microbiome">
        <title>Fine metagenomic profile of the Mediterranean stratified and mixed water columns revealed by assembly and recruitment.</title>
        <authorList>
            <person name="Haro-Moreno J.M."/>
            <person name="Lopez-Perez M."/>
            <person name="De La Torre J.R."/>
            <person name="Picazo A."/>
            <person name="Camacho A."/>
            <person name="Rodriguez-Valera F."/>
        </authorList>
    </citation>
    <scope>NUCLEOTIDE SEQUENCE [LARGE SCALE GENOMIC DNA]</scope>
    <source>
        <strain evidence="3">MED-G84</strain>
    </source>
</reference>